<keyword evidence="7" id="KW-0460">Magnesium</keyword>
<keyword evidence="18" id="KW-1185">Reference proteome</keyword>
<dbReference type="GO" id="GO:0004519">
    <property type="term" value="F:endonuclease activity"/>
    <property type="evidence" value="ECO:0007669"/>
    <property type="project" value="UniProtKB-KW"/>
</dbReference>
<evidence type="ECO:0000256" key="11">
    <source>
        <dbReference type="ARBA" id="ARBA00022932"/>
    </source>
</evidence>
<comment type="catalytic activity">
    <reaction evidence="13">
        <text>DNA(n) + a 2'-deoxyribonucleoside 5'-triphosphate = DNA(n+1) + diphosphate</text>
        <dbReference type="Rhea" id="RHEA:22508"/>
        <dbReference type="Rhea" id="RHEA-COMP:17339"/>
        <dbReference type="Rhea" id="RHEA-COMP:17340"/>
        <dbReference type="ChEBI" id="CHEBI:33019"/>
        <dbReference type="ChEBI" id="CHEBI:61560"/>
        <dbReference type="ChEBI" id="CHEBI:173112"/>
        <dbReference type="EC" id="2.7.7.49"/>
    </reaction>
</comment>
<dbReference type="GO" id="GO:0005634">
    <property type="term" value="C:nucleus"/>
    <property type="evidence" value="ECO:0007669"/>
    <property type="project" value="UniProtKB-ARBA"/>
</dbReference>
<dbReference type="GO" id="GO:0046872">
    <property type="term" value="F:metal ion binding"/>
    <property type="evidence" value="ECO:0007669"/>
    <property type="project" value="UniProtKB-KW"/>
</dbReference>
<evidence type="ECO:0000256" key="3">
    <source>
        <dbReference type="ARBA" id="ARBA00022722"/>
    </source>
</evidence>
<evidence type="ECO:0000313" key="17">
    <source>
        <dbReference type="EMBL" id="MBW0518841.1"/>
    </source>
</evidence>
<feature type="domain" description="Integrase catalytic" evidence="16">
    <location>
        <begin position="1"/>
        <end position="113"/>
    </location>
</feature>
<comment type="caution">
    <text evidence="17">The sequence shown here is derived from an EMBL/GenBank/DDBJ whole genome shotgun (WGS) entry which is preliminary data.</text>
</comment>
<dbReference type="PROSITE" id="PS50994">
    <property type="entry name" value="INTEGRASE"/>
    <property type="match status" value="1"/>
</dbReference>
<keyword evidence="10" id="KW-0695">RNA-directed DNA polymerase</keyword>
<dbReference type="GO" id="GO:0003887">
    <property type="term" value="F:DNA-directed DNA polymerase activity"/>
    <property type="evidence" value="ECO:0007669"/>
    <property type="project" value="UniProtKB-KW"/>
</dbReference>
<evidence type="ECO:0000256" key="1">
    <source>
        <dbReference type="ARBA" id="ARBA00022578"/>
    </source>
</evidence>
<evidence type="ECO:0000256" key="15">
    <source>
        <dbReference type="SAM" id="MobiDB-lite"/>
    </source>
</evidence>
<dbReference type="GO" id="GO:0003723">
    <property type="term" value="F:RNA binding"/>
    <property type="evidence" value="ECO:0007669"/>
    <property type="project" value="UniProtKB-KW"/>
</dbReference>
<evidence type="ECO:0000256" key="9">
    <source>
        <dbReference type="ARBA" id="ARBA00022908"/>
    </source>
</evidence>
<dbReference type="SUPFAM" id="SSF53098">
    <property type="entry name" value="Ribonuclease H-like"/>
    <property type="match status" value="1"/>
</dbReference>
<dbReference type="InterPro" id="IPR012337">
    <property type="entry name" value="RNaseH-like_sf"/>
</dbReference>
<keyword evidence="8" id="KW-0694">RNA-binding</keyword>
<keyword evidence="12" id="KW-0233">DNA recombination</keyword>
<dbReference type="GO" id="GO:0015074">
    <property type="term" value="P:DNA integration"/>
    <property type="evidence" value="ECO:0007669"/>
    <property type="project" value="UniProtKB-KW"/>
</dbReference>
<feature type="region of interest" description="Disordered" evidence="15">
    <location>
        <begin position="301"/>
        <end position="324"/>
    </location>
</feature>
<dbReference type="GO" id="GO:0016787">
    <property type="term" value="F:hydrolase activity"/>
    <property type="evidence" value="ECO:0007669"/>
    <property type="project" value="UniProtKB-KW"/>
</dbReference>
<comment type="catalytic activity">
    <reaction evidence="14">
        <text>DNA(n) + a 2'-deoxyribonucleoside 5'-triphosphate = DNA(n+1) + diphosphate</text>
        <dbReference type="Rhea" id="RHEA:22508"/>
        <dbReference type="Rhea" id="RHEA-COMP:17339"/>
        <dbReference type="Rhea" id="RHEA-COMP:17340"/>
        <dbReference type="ChEBI" id="CHEBI:33019"/>
        <dbReference type="ChEBI" id="CHEBI:61560"/>
        <dbReference type="ChEBI" id="CHEBI:173112"/>
        <dbReference type="EC" id="2.7.7.7"/>
    </reaction>
</comment>
<evidence type="ECO:0000256" key="4">
    <source>
        <dbReference type="ARBA" id="ARBA00022723"/>
    </source>
</evidence>
<sequence length="324" mass="36047">MSYIHAIQNKSQRCPGFLYTNQGGEFYSTSFRSKTKALGIVFERGPANSPQTNSIAERFNQTLLTKCWCLLAQSNVPIWFCDEAIKLSSTLINLLPSCSLNWKFPFSVLVNLKSNIEPVCNLNSLIPFGLKVFVRRQPESKVLPPSKPLRYLGPEDYSDASRFLDPQTGKIIVSRDYTTVPFKLDYPRSGSLKKPVEGLPCTTSNNSFSTQPSQIAIIPSWPCKNNIPSTNPTITDDRSPLTPIPSSEPTITINSEPNQTPIERCTTISSPSCIPLPHKKGYAYVPHYCNASKDINRDNITTKPRIQRNIPKAVTPPPAEDGDL</sequence>
<name>A0A9Q3EHA9_9BASI</name>
<dbReference type="PANTHER" id="PTHR42648">
    <property type="entry name" value="TRANSPOSASE, PUTATIVE-RELATED"/>
    <property type="match status" value="1"/>
</dbReference>
<keyword evidence="2" id="KW-0548">Nucleotidyltransferase</keyword>
<protein>
    <recommendedName>
        <fullName evidence="16">Integrase catalytic domain-containing protein</fullName>
    </recommendedName>
</protein>
<keyword evidence="5" id="KW-0255">Endonuclease</keyword>
<evidence type="ECO:0000256" key="13">
    <source>
        <dbReference type="ARBA" id="ARBA00048173"/>
    </source>
</evidence>
<evidence type="ECO:0000256" key="14">
    <source>
        <dbReference type="ARBA" id="ARBA00049244"/>
    </source>
</evidence>
<dbReference type="Proteomes" id="UP000765509">
    <property type="component" value="Unassembled WGS sequence"/>
</dbReference>
<evidence type="ECO:0000256" key="12">
    <source>
        <dbReference type="ARBA" id="ARBA00023172"/>
    </source>
</evidence>
<feature type="compositionally biased region" description="Pro residues" evidence="15">
    <location>
        <begin position="314"/>
        <end position="324"/>
    </location>
</feature>
<evidence type="ECO:0000256" key="2">
    <source>
        <dbReference type="ARBA" id="ARBA00022695"/>
    </source>
</evidence>
<dbReference type="PANTHER" id="PTHR42648:SF11">
    <property type="entry name" value="TRANSPOSON TY4-P GAG-POL POLYPROTEIN"/>
    <property type="match status" value="1"/>
</dbReference>
<proteinExistence type="predicted"/>
<keyword evidence="11" id="KW-0239">DNA-directed DNA polymerase</keyword>
<reference evidence="17" key="1">
    <citation type="submission" date="2021-03" db="EMBL/GenBank/DDBJ databases">
        <title>Draft genome sequence of rust myrtle Austropuccinia psidii MF-1, a brazilian biotype.</title>
        <authorList>
            <person name="Quecine M.C."/>
            <person name="Pachon D.M.R."/>
            <person name="Bonatelli M.L."/>
            <person name="Correr F.H."/>
            <person name="Franceschini L.M."/>
            <person name="Leite T.F."/>
            <person name="Margarido G.R.A."/>
            <person name="Almeida C.A."/>
            <person name="Ferrarezi J.A."/>
            <person name="Labate C.A."/>
        </authorList>
    </citation>
    <scope>NUCLEOTIDE SEQUENCE</scope>
    <source>
        <strain evidence="17">MF-1</strain>
    </source>
</reference>
<organism evidence="17 18">
    <name type="scientific">Austropuccinia psidii MF-1</name>
    <dbReference type="NCBI Taxonomy" id="1389203"/>
    <lineage>
        <taxon>Eukaryota</taxon>
        <taxon>Fungi</taxon>
        <taxon>Dikarya</taxon>
        <taxon>Basidiomycota</taxon>
        <taxon>Pucciniomycotina</taxon>
        <taxon>Pucciniomycetes</taxon>
        <taxon>Pucciniales</taxon>
        <taxon>Sphaerophragmiaceae</taxon>
        <taxon>Austropuccinia</taxon>
    </lineage>
</organism>
<keyword evidence="9" id="KW-0229">DNA integration</keyword>
<evidence type="ECO:0000256" key="7">
    <source>
        <dbReference type="ARBA" id="ARBA00022842"/>
    </source>
</evidence>
<feature type="region of interest" description="Disordered" evidence="15">
    <location>
        <begin position="230"/>
        <end position="258"/>
    </location>
</feature>
<dbReference type="EMBL" id="AVOT02026911">
    <property type="protein sequence ID" value="MBW0518841.1"/>
    <property type="molecule type" value="Genomic_DNA"/>
</dbReference>
<keyword evidence="11" id="KW-0808">Transferase</keyword>
<dbReference type="InterPro" id="IPR039537">
    <property type="entry name" value="Retrotran_Ty1/copia-like"/>
</dbReference>
<evidence type="ECO:0000313" key="18">
    <source>
        <dbReference type="Proteomes" id="UP000765509"/>
    </source>
</evidence>
<keyword evidence="4" id="KW-0479">Metal-binding</keyword>
<evidence type="ECO:0000256" key="6">
    <source>
        <dbReference type="ARBA" id="ARBA00022801"/>
    </source>
</evidence>
<keyword evidence="3" id="KW-0540">Nuclease</keyword>
<gene>
    <name evidence="17" type="ORF">O181_058556</name>
</gene>
<evidence type="ECO:0000259" key="16">
    <source>
        <dbReference type="PROSITE" id="PS50994"/>
    </source>
</evidence>
<accession>A0A9Q3EHA9</accession>
<dbReference type="GO" id="GO:0032196">
    <property type="term" value="P:transposition"/>
    <property type="evidence" value="ECO:0007669"/>
    <property type="project" value="UniProtKB-KW"/>
</dbReference>
<dbReference type="AlphaFoldDB" id="A0A9Q3EHA9"/>
<evidence type="ECO:0000256" key="8">
    <source>
        <dbReference type="ARBA" id="ARBA00022884"/>
    </source>
</evidence>
<dbReference type="InterPro" id="IPR036397">
    <property type="entry name" value="RNaseH_sf"/>
</dbReference>
<keyword evidence="1" id="KW-0815">Transposition</keyword>
<dbReference type="GO" id="GO:0006310">
    <property type="term" value="P:DNA recombination"/>
    <property type="evidence" value="ECO:0007669"/>
    <property type="project" value="UniProtKB-KW"/>
</dbReference>
<evidence type="ECO:0000256" key="5">
    <source>
        <dbReference type="ARBA" id="ARBA00022759"/>
    </source>
</evidence>
<evidence type="ECO:0000256" key="10">
    <source>
        <dbReference type="ARBA" id="ARBA00022918"/>
    </source>
</evidence>
<dbReference type="Gene3D" id="3.30.420.10">
    <property type="entry name" value="Ribonuclease H-like superfamily/Ribonuclease H"/>
    <property type="match status" value="1"/>
</dbReference>
<feature type="compositionally biased region" description="Polar residues" evidence="15">
    <location>
        <begin position="244"/>
        <end position="258"/>
    </location>
</feature>
<dbReference type="GO" id="GO:0003964">
    <property type="term" value="F:RNA-directed DNA polymerase activity"/>
    <property type="evidence" value="ECO:0007669"/>
    <property type="project" value="UniProtKB-KW"/>
</dbReference>
<dbReference type="OrthoDB" id="7614983at2759"/>
<keyword evidence="6" id="KW-0378">Hydrolase</keyword>
<dbReference type="InterPro" id="IPR001584">
    <property type="entry name" value="Integrase_cat-core"/>
</dbReference>